<feature type="non-terminal residue" evidence="2">
    <location>
        <position position="1"/>
    </location>
</feature>
<protein>
    <submittedName>
        <fullName evidence="2">Uncharacterized protein</fullName>
    </submittedName>
</protein>
<evidence type="ECO:0000256" key="1">
    <source>
        <dbReference type="SAM" id="MobiDB-lite"/>
    </source>
</evidence>
<gene>
    <name evidence="2" type="ORF">As57867_014519</name>
</gene>
<accession>A0A6A4YES7</accession>
<dbReference type="EMBL" id="VJMH01005557">
    <property type="protein sequence ID" value="KAF0694563.1"/>
    <property type="molecule type" value="Genomic_DNA"/>
</dbReference>
<proteinExistence type="predicted"/>
<name>A0A6A4YES7_9STRA</name>
<reference evidence="2" key="1">
    <citation type="submission" date="2019-06" db="EMBL/GenBank/DDBJ databases">
        <title>Genomics analysis of Aphanomyces spp. identifies a new class of oomycete effector associated with host adaptation.</title>
        <authorList>
            <person name="Gaulin E."/>
        </authorList>
    </citation>
    <scope>NUCLEOTIDE SEQUENCE</scope>
    <source>
        <strain evidence="2">CBS 578.67</strain>
    </source>
</reference>
<sequence>SQPNPKVLSSRLARNAAKWRYLSLARKPPPTPQCRPMKIIQVATQPQGLKQPPGEECGEVAISISCSQATTHPSMPSDEDHSGRNPTPRA</sequence>
<feature type="region of interest" description="Disordered" evidence="1">
    <location>
        <begin position="68"/>
        <end position="90"/>
    </location>
</feature>
<comment type="caution">
    <text evidence="2">The sequence shown here is derived from an EMBL/GenBank/DDBJ whole genome shotgun (WGS) entry which is preliminary data.</text>
</comment>
<dbReference type="AlphaFoldDB" id="A0A6A4YES7"/>
<organism evidence="2">
    <name type="scientific">Aphanomyces stellatus</name>
    <dbReference type="NCBI Taxonomy" id="120398"/>
    <lineage>
        <taxon>Eukaryota</taxon>
        <taxon>Sar</taxon>
        <taxon>Stramenopiles</taxon>
        <taxon>Oomycota</taxon>
        <taxon>Saprolegniomycetes</taxon>
        <taxon>Saprolegniales</taxon>
        <taxon>Verrucalvaceae</taxon>
        <taxon>Aphanomyces</taxon>
    </lineage>
</organism>
<evidence type="ECO:0000313" key="2">
    <source>
        <dbReference type="EMBL" id="KAF0694563.1"/>
    </source>
</evidence>